<dbReference type="GO" id="GO:0016491">
    <property type="term" value="F:oxidoreductase activity"/>
    <property type="evidence" value="ECO:0007669"/>
    <property type="project" value="UniProtKB-KW"/>
</dbReference>
<dbReference type="Gene3D" id="3.30.160.20">
    <property type="match status" value="1"/>
</dbReference>
<dbReference type="PANTHER" id="PTHR45936">
    <property type="entry name" value="TRNA-DIHYDROURIDINE(20) SYNTHASE [NAD(P)+]-LIKE"/>
    <property type="match status" value="1"/>
</dbReference>
<dbReference type="CDD" id="cd02801">
    <property type="entry name" value="DUS_like_FMN"/>
    <property type="match status" value="1"/>
</dbReference>
<gene>
    <name evidence="9" type="ORF">BaRGS_00003095</name>
</gene>
<dbReference type="Pfam" id="PF01207">
    <property type="entry name" value="Dus"/>
    <property type="match status" value="1"/>
</dbReference>
<reference evidence="9 10" key="1">
    <citation type="journal article" date="2023" name="Sci. Data">
        <title>Genome assembly of the Korean intertidal mud-creeper Batillaria attramentaria.</title>
        <authorList>
            <person name="Patra A.K."/>
            <person name="Ho P.T."/>
            <person name="Jun S."/>
            <person name="Lee S.J."/>
            <person name="Kim Y."/>
            <person name="Won Y.J."/>
        </authorList>
    </citation>
    <scope>NUCLEOTIDE SEQUENCE [LARGE SCALE GENOMIC DNA]</scope>
    <source>
        <strain evidence="9">Wonlab-2016</strain>
    </source>
</reference>
<dbReference type="PANTHER" id="PTHR45936:SF1">
    <property type="entry name" value="TRNA-DIHYDROURIDINE(20) SYNTHASE [NAD(P)+]-LIKE"/>
    <property type="match status" value="1"/>
</dbReference>
<dbReference type="InterPro" id="IPR018517">
    <property type="entry name" value="tRNA_hU_synthase_CS"/>
</dbReference>
<protein>
    <recommendedName>
        <fullName evidence="11">DRBM domain-containing protein</fullName>
    </recommendedName>
</protein>
<evidence type="ECO:0000313" key="10">
    <source>
        <dbReference type="Proteomes" id="UP001519460"/>
    </source>
</evidence>
<evidence type="ECO:0000256" key="3">
    <source>
        <dbReference type="ARBA" id="ARBA00022643"/>
    </source>
</evidence>
<dbReference type="Proteomes" id="UP001519460">
    <property type="component" value="Unassembled WGS sequence"/>
</dbReference>
<organism evidence="9 10">
    <name type="scientific">Batillaria attramentaria</name>
    <dbReference type="NCBI Taxonomy" id="370345"/>
    <lineage>
        <taxon>Eukaryota</taxon>
        <taxon>Metazoa</taxon>
        <taxon>Spiralia</taxon>
        <taxon>Lophotrochozoa</taxon>
        <taxon>Mollusca</taxon>
        <taxon>Gastropoda</taxon>
        <taxon>Caenogastropoda</taxon>
        <taxon>Sorbeoconcha</taxon>
        <taxon>Cerithioidea</taxon>
        <taxon>Batillariidae</taxon>
        <taxon>Batillaria</taxon>
    </lineage>
</organism>
<dbReference type="Gene3D" id="3.20.20.70">
    <property type="entry name" value="Aldolase class I"/>
    <property type="match status" value="1"/>
</dbReference>
<keyword evidence="2" id="KW-0285">Flavoprotein</keyword>
<keyword evidence="10" id="KW-1185">Reference proteome</keyword>
<dbReference type="AlphaFoldDB" id="A0ABD0M3B7"/>
<evidence type="ECO:0000256" key="5">
    <source>
        <dbReference type="ARBA" id="ARBA00023002"/>
    </source>
</evidence>
<evidence type="ECO:0000256" key="6">
    <source>
        <dbReference type="SAM" id="MobiDB-lite"/>
    </source>
</evidence>
<proteinExistence type="predicted"/>
<accession>A0ABD0M3B7</accession>
<dbReference type="EMBL" id="JACVVK020000009">
    <property type="protein sequence ID" value="KAK7505824.1"/>
    <property type="molecule type" value="Genomic_DNA"/>
</dbReference>
<dbReference type="InterPro" id="IPR052582">
    <property type="entry name" value="tRNA-DUS-like"/>
</dbReference>
<name>A0ABD0M3B7_9CAEN</name>
<dbReference type="SUPFAM" id="SSF54768">
    <property type="entry name" value="dsRNA-binding domain-like"/>
    <property type="match status" value="1"/>
</dbReference>
<feature type="domain" description="DRBM" evidence="7">
    <location>
        <begin position="368"/>
        <end position="429"/>
    </location>
</feature>
<evidence type="ECO:0000313" key="9">
    <source>
        <dbReference type="EMBL" id="KAK7505824.1"/>
    </source>
</evidence>
<dbReference type="InterPro" id="IPR014720">
    <property type="entry name" value="dsRBD_dom"/>
</dbReference>
<evidence type="ECO:0000256" key="1">
    <source>
        <dbReference type="ARBA" id="ARBA00001917"/>
    </source>
</evidence>
<dbReference type="GO" id="GO:0002943">
    <property type="term" value="P:tRNA dihydrouridine synthesis"/>
    <property type="evidence" value="ECO:0007669"/>
    <property type="project" value="UniProtKB-ARBA"/>
</dbReference>
<dbReference type="InterPro" id="IPR044463">
    <property type="entry name" value="DUS2_DSRM"/>
</dbReference>
<feature type="region of interest" description="Disordered" evidence="6">
    <location>
        <begin position="458"/>
        <end position="555"/>
    </location>
</feature>
<keyword evidence="5" id="KW-0560">Oxidoreductase</keyword>
<evidence type="ECO:0000259" key="7">
    <source>
        <dbReference type="Pfam" id="PF00035"/>
    </source>
</evidence>
<dbReference type="InterPro" id="IPR035587">
    <property type="entry name" value="DUS-like_FMN-bd"/>
</dbReference>
<feature type="domain" description="DUS-like FMN-binding" evidence="8">
    <location>
        <begin position="10"/>
        <end position="249"/>
    </location>
</feature>
<dbReference type="Pfam" id="PF00035">
    <property type="entry name" value="dsrm"/>
    <property type="match status" value="1"/>
</dbReference>
<keyword evidence="4" id="KW-0819">tRNA processing</keyword>
<evidence type="ECO:0000256" key="2">
    <source>
        <dbReference type="ARBA" id="ARBA00022630"/>
    </source>
</evidence>
<feature type="compositionally biased region" description="Polar residues" evidence="6">
    <location>
        <begin position="546"/>
        <end position="555"/>
    </location>
</feature>
<evidence type="ECO:0000256" key="4">
    <source>
        <dbReference type="ARBA" id="ARBA00022694"/>
    </source>
</evidence>
<sequence length="555" mass="62218">MSENYTNKMILAPMVRVCTLPMRLLSLDYGADLVYCEEIIDRKILLTQRIENGLLGTTDFVMSDGTVVFRTCPQEKGKVIFQLGTSDAKRALAAARVVEKDVAGIDVNMGCPKEFSVKGGMGCALLKQPEKIKQILTTLVEGLSIPVTCKIRVLPELENTLNLARLIEGTGVAALAVHGRTQDERPQHKNRNHIIKAVAEAVSIPVIANGGSKEILQFEDIEKFRANTGASSVMIARAAEWNCSIFRREGQLPLYDVVKAYIRYAFQYDNNEINSKYCILQMMHESMDMPEGQGTLSVKTHEDISEVWGMQDCYRQVLQDRKRLEGSLYQQAGDGSYGFKRRKADDGCVVIEIPVKFDKKCYLPAMSPKQSLHEWCQRCLYGNPKYKTVERPGDRSFNSHVLVDGKWYTTSFWEKRKQYAEQAAAMCCLLSNNIHDGRIKEPDDQTPELRQKWHQLAQSRISPSSLQTQSQVEENSDCDEKSTGLNTQGDIKSQLASDSTTSNTFEAVTENKQTENHVHKSGTAHVTERLPDHVVDQTGDCGSQMVPESTSQVDV</sequence>
<feature type="compositionally biased region" description="Polar residues" evidence="6">
    <location>
        <begin position="483"/>
        <end position="506"/>
    </location>
</feature>
<comment type="cofactor">
    <cofactor evidence="1">
        <name>FMN</name>
        <dbReference type="ChEBI" id="CHEBI:58210"/>
    </cofactor>
</comment>
<dbReference type="InterPro" id="IPR013785">
    <property type="entry name" value="Aldolase_TIM"/>
</dbReference>
<feature type="compositionally biased region" description="Polar residues" evidence="6">
    <location>
        <begin position="458"/>
        <end position="473"/>
    </location>
</feature>
<keyword evidence="3" id="KW-0288">FMN</keyword>
<evidence type="ECO:0000259" key="8">
    <source>
        <dbReference type="Pfam" id="PF01207"/>
    </source>
</evidence>
<dbReference type="SUPFAM" id="SSF51395">
    <property type="entry name" value="FMN-linked oxidoreductases"/>
    <property type="match status" value="1"/>
</dbReference>
<dbReference type="PROSITE" id="PS01136">
    <property type="entry name" value="UPF0034"/>
    <property type="match status" value="1"/>
</dbReference>
<dbReference type="CDD" id="cd19871">
    <property type="entry name" value="DSRM_DUS2L"/>
    <property type="match status" value="1"/>
</dbReference>
<evidence type="ECO:0008006" key="11">
    <source>
        <dbReference type="Google" id="ProtNLM"/>
    </source>
</evidence>
<feature type="compositionally biased region" description="Basic and acidic residues" evidence="6">
    <location>
        <begin position="526"/>
        <end position="535"/>
    </location>
</feature>
<comment type="caution">
    <text evidence="9">The sequence shown here is derived from an EMBL/GenBank/DDBJ whole genome shotgun (WGS) entry which is preliminary data.</text>
</comment>